<dbReference type="AlphaFoldDB" id="A0A6J7VNT3"/>
<sequence>MPNFDKTLSQSQLLAVVRYEWETLSGGKTTTDAAGNITYGDGKPMLDAAGELITPDGKMLFDPAGKLTIQPNWKTPVGSKS</sequence>
<reference evidence="1" key="1">
    <citation type="submission" date="2020-05" db="EMBL/GenBank/DDBJ databases">
        <authorList>
            <person name="Chiriac C."/>
            <person name="Salcher M."/>
            <person name="Ghai R."/>
            <person name="Kavagutti S V."/>
        </authorList>
    </citation>
    <scope>NUCLEOTIDE SEQUENCE</scope>
</reference>
<accession>A0A6J7VNT3</accession>
<evidence type="ECO:0000313" key="1">
    <source>
        <dbReference type="EMBL" id="CAB5078766.1"/>
    </source>
</evidence>
<gene>
    <name evidence="1" type="ORF">UFOPK4371_01920</name>
</gene>
<name>A0A6J7VNT3_9ZZZZ</name>
<proteinExistence type="predicted"/>
<organism evidence="1">
    <name type="scientific">freshwater metagenome</name>
    <dbReference type="NCBI Taxonomy" id="449393"/>
    <lineage>
        <taxon>unclassified sequences</taxon>
        <taxon>metagenomes</taxon>
        <taxon>ecological metagenomes</taxon>
    </lineage>
</organism>
<protein>
    <submittedName>
        <fullName evidence="1">Unannotated protein</fullName>
    </submittedName>
</protein>
<dbReference type="EMBL" id="CAFBRD010000167">
    <property type="protein sequence ID" value="CAB5078766.1"/>
    <property type="molecule type" value="Genomic_DNA"/>
</dbReference>